<name>A0A239TLL0_9STAP</name>
<keyword evidence="2" id="KW-1185">Reference proteome</keyword>
<evidence type="ECO:0000313" key="2">
    <source>
        <dbReference type="Proteomes" id="UP000321736"/>
    </source>
</evidence>
<gene>
    <name evidence="1" type="ORF">SPI02_17980</name>
</gene>
<dbReference type="Proteomes" id="UP000321736">
    <property type="component" value="Unassembled WGS sequence"/>
</dbReference>
<dbReference type="RefSeq" id="WP_095103297.1">
    <property type="nucleotide sequence ID" value="NZ_BKAR01000023.1"/>
</dbReference>
<proteinExistence type="predicted"/>
<evidence type="ECO:0000313" key="1">
    <source>
        <dbReference type="EMBL" id="GEP85213.1"/>
    </source>
</evidence>
<protein>
    <submittedName>
        <fullName evidence="1">Uncharacterized protein</fullName>
    </submittedName>
</protein>
<dbReference type="EMBL" id="BKAR01000023">
    <property type="protein sequence ID" value="GEP85213.1"/>
    <property type="molecule type" value="Genomic_DNA"/>
</dbReference>
<dbReference type="AlphaFoldDB" id="A0A239TLL0"/>
<organism evidence="1 2">
    <name type="scientific">Staphylococcus piscifermentans</name>
    <dbReference type="NCBI Taxonomy" id="70258"/>
    <lineage>
        <taxon>Bacteria</taxon>
        <taxon>Bacillati</taxon>
        <taxon>Bacillota</taxon>
        <taxon>Bacilli</taxon>
        <taxon>Bacillales</taxon>
        <taxon>Staphylococcaceae</taxon>
        <taxon>Staphylococcus</taxon>
    </lineage>
</organism>
<accession>A0A239TLL0</accession>
<reference evidence="1 2" key="1">
    <citation type="submission" date="2019-07" db="EMBL/GenBank/DDBJ databases">
        <title>Whole genome shotgun sequence of Staphylococcus piscifermentans NBRC 109625.</title>
        <authorList>
            <person name="Hosoyama A."/>
            <person name="Uohara A."/>
            <person name="Ohji S."/>
            <person name="Ichikawa N."/>
        </authorList>
    </citation>
    <scope>NUCLEOTIDE SEQUENCE [LARGE SCALE GENOMIC DNA]</scope>
    <source>
        <strain evidence="1 2">NBRC 109625</strain>
    </source>
</reference>
<sequence>MINTQLKHPRIKLACDLIAIACIIGVLAILAFGFYANFQSTGEFKLGITIESTPQILTLSALIIICIACDILSYFLKKQKKSMI</sequence>
<comment type="caution">
    <text evidence="1">The sequence shown here is derived from an EMBL/GenBank/DDBJ whole genome shotgun (WGS) entry which is preliminary data.</text>
</comment>
<dbReference type="OrthoDB" id="9982180at2"/>